<dbReference type="Pfam" id="PF00664">
    <property type="entry name" value="ABC_membrane"/>
    <property type="match status" value="1"/>
</dbReference>
<evidence type="ECO:0000256" key="4">
    <source>
        <dbReference type="ARBA" id="ARBA00022692"/>
    </source>
</evidence>
<feature type="transmembrane region" description="Helical" evidence="9">
    <location>
        <begin position="21"/>
        <end position="42"/>
    </location>
</feature>
<dbReference type="GO" id="GO:0016887">
    <property type="term" value="F:ATP hydrolysis activity"/>
    <property type="evidence" value="ECO:0007669"/>
    <property type="project" value="InterPro"/>
</dbReference>
<dbReference type="Pfam" id="PF00005">
    <property type="entry name" value="ABC_tran"/>
    <property type="match status" value="1"/>
</dbReference>
<dbReference type="CDD" id="cd18543">
    <property type="entry name" value="ABC_6TM_Rv0194_D1_like"/>
    <property type="match status" value="1"/>
</dbReference>
<dbReference type="GO" id="GO:0034040">
    <property type="term" value="F:ATPase-coupled lipid transmembrane transporter activity"/>
    <property type="evidence" value="ECO:0007669"/>
    <property type="project" value="TreeGrafter"/>
</dbReference>
<keyword evidence="2" id="KW-0813">Transport</keyword>
<dbReference type="InterPro" id="IPR039421">
    <property type="entry name" value="Type_1_exporter"/>
</dbReference>
<dbReference type="InterPro" id="IPR011527">
    <property type="entry name" value="ABC1_TM_dom"/>
</dbReference>
<keyword evidence="8 9" id="KW-0472">Membrane</keyword>
<dbReference type="Proteomes" id="UP000565724">
    <property type="component" value="Unassembled WGS sequence"/>
</dbReference>
<keyword evidence="7 9" id="KW-1133">Transmembrane helix</keyword>
<dbReference type="Gene3D" id="3.40.50.300">
    <property type="entry name" value="P-loop containing nucleotide triphosphate hydrolases"/>
    <property type="match status" value="1"/>
</dbReference>
<dbReference type="InterPro" id="IPR027417">
    <property type="entry name" value="P-loop_NTPase"/>
</dbReference>
<dbReference type="PROSITE" id="PS00211">
    <property type="entry name" value="ABC_TRANSPORTER_1"/>
    <property type="match status" value="1"/>
</dbReference>
<evidence type="ECO:0000313" key="12">
    <source>
        <dbReference type="EMBL" id="NUU18772.1"/>
    </source>
</evidence>
<keyword evidence="4 9" id="KW-0812">Transmembrane</keyword>
<dbReference type="InterPro" id="IPR036640">
    <property type="entry name" value="ABC1_TM_sf"/>
</dbReference>
<keyword evidence="3" id="KW-1003">Cell membrane</keyword>
<evidence type="ECO:0000259" key="10">
    <source>
        <dbReference type="PROSITE" id="PS50893"/>
    </source>
</evidence>
<dbReference type="PANTHER" id="PTHR24221">
    <property type="entry name" value="ATP-BINDING CASSETTE SUB-FAMILY B"/>
    <property type="match status" value="1"/>
</dbReference>
<keyword evidence="13" id="KW-1185">Reference proteome</keyword>
<evidence type="ECO:0000256" key="8">
    <source>
        <dbReference type="ARBA" id="ARBA00023136"/>
    </source>
</evidence>
<evidence type="ECO:0000256" key="5">
    <source>
        <dbReference type="ARBA" id="ARBA00022741"/>
    </source>
</evidence>
<evidence type="ECO:0000256" key="6">
    <source>
        <dbReference type="ARBA" id="ARBA00022840"/>
    </source>
</evidence>
<dbReference type="InterPro" id="IPR003593">
    <property type="entry name" value="AAA+_ATPase"/>
</dbReference>
<keyword evidence="5" id="KW-0547">Nucleotide-binding</keyword>
<feature type="transmembrane region" description="Helical" evidence="9">
    <location>
        <begin position="62"/>
        <end position="83"/>
    </location>
</feature>
<organism evidence="12 13">
    <name type="scientific">Cellulomonas humilata</name>
    <dbReference type="NCBI Taxonomy" id="144055"/>
    <lineage>
        <taxon>Bacteria</taxon>
        <taxon>Bacillati</taxon>
        <taxon>Actinomycetota</taxon>
        <taxon>Actinomycetes</taxon>
        <taxon>Micrococcales</taxon>
        <taxon>Cellulomonadaceae</taxon>
        <taxon>Cellulomonas</taxon>
    </lineage>
</organism>
<dbReference type="GO" id="GO:0005524">
    <property type="term" value="F:ATP binding"/>
    <property type="evidence" value="ECO:0007669"/>
    <property type="project" value="UniProtKB-KW"/>
</dbReference>
<feature type="transmembrane region" description="Helical" evidence="9">
    <location>
        <begin position="252"/>
        <end position="272"/>
    </location>
</feature>
<comment type="caution">
    <text evidence="12">The sequence shown here is derived from an EMBL/GenBank/DDBJ whole genome shotgun (WGS) entry which is preliminary data.</text>
</comment>
<evidence type="ECO:0000313" key="13">
    <source>
        <dbReference type="Proteomes" id="UP000565724"/>
    </source>
</evidence>
<evidence type="ECO:0000256" key="3">
    <source>
        <dbReference type="ARBA" id="ARBA00022475"/>
    </source>
</evidence>
<gene>
    <name evidence="12" type="ORF">HP550_16085</name>
</gene>
<dbReference type="PROSITE" id="PS50893">
    <property type="entry name" value="ABC_TRANSPORTER_2"/>
    <property type="match status" value="1"/>
</dbReference>
<dbReference type="PROSITE" id="PS50929">
    <property type="entry name" value="ABC_TM1F"/>
    <property type="match status" value="1"/>
</dbReference>
<dbReference type="InterPro" id="IPR017871">
    <property type="entry name" value="ABC_transporter-like_CS"/>
</dbReference>
<evidence type="ECO:0000256" key="7">
    <source>
        <dbReference type="ARBA" id="ARBA00022989"/>
    </source>
</evidence>
<evidence type="ECO:0000256" key="2">
    <source>
        <dbReference type="ARBA" id="ARBA00022448"/>
    </source>
</evidence>
<dbReference type="SMART" id="SM00382">
    <property type="entry name" value="AAA"/>
    <property type="match status" value="1"/>
</dbReference>
<dbReference type="InterPro" id="IPR003439">
    <property type="entry name" value="ABC_transporter-like_ATP-bd"/>
</dbReference>
<feature type="transmembrane region" description="Helical" evidence="9">
    <location>
        <begin position="164"/>
        <end position="182"/>
    </location>
</feature>
<dbReference type="SUPFAM" id="SSF90123">
    <property type="entry name" value="ABC transporter transmembrane region"/>
    <property type="match status" value="1"/>
</dbReference>
<dbReference type="AlphaFoldDB" id="A0A7Y6DZ56"/>
<dbReference type="RefSeq" id="WP_175348689.1">
    <property type="nucleotide sequence ID" value="NZ_JABMCI010000068.1"/>
</dbReference>
<sequence>MPTPESTTRVLLRLRHWARPALPRIALGGLTALGASLLALAVPQVLRVIVNGPLLTAGSQRGVVLGALVVLGLGVLEAFLVWCRRALLLTPGTGVERDMRTDLFRHLLDLPVEFHDRWSGGQLLSRIMSDLGTIRRWTVFGLTMLAVSSATLVVGIGLMLATSWVLGLVYLVGAVPMIWLGFRFREDYKVVARQARDQAGDLATTVEESVHGIRVLKAFGRGDDALDDFVRQADDLRTTEVHKARTLSRVSFALGAIPEAILAVALGFGVVLTSRGELSVGALVAFFATAAVVNGPVERLGMLLAMTLDAKAATDRYLQVMDTASTVRDPQDPVALPAADPAGSRVELSGVHFVHPRGGSDILAGIDLVLEPGETMALVGLTGSGKTTLLQLVPRLYDVTAGSVRIDGVDVRDLTRADLRSAVSIAFEDPILFSASVRENVLLGTDLTGPAADELVREALDVARAGFAYDLPDGLDTVIGEEGLSLSGGQRQRVALARAIAVRPRVLLLDDPLSALDVTTETAVTLRLRRMLTGTTTLVVAHRPSTVALADRVAVLEDGRITGVGRHEDLLSSHPHYRYVLTALSALDDAQPDELAEVRP</sequence>
<dbReference type="EMBL" id="JABMCI010000068">
    <property type="protein sequence ID" value="NUU18772.1"/>
    <property type="molecule type" value="Genomic_DNA"/>
</dbReference>
<dbReference type="SUPFAM" id="SSF52540">
    <property type="entry name" value="P-loop containing nucleoside triphosphate hydrolases"/>
    <property type="match status" value="1"/>
</dbReference>
<reference evidence="12 13" key="1">
    <citation type="submission" date="2020-05" db="EMBL/GenBank/DDBJ databases">
        <title>Genome Sequencing of Type Strains.</title>
        <authorList>
            <person name="Lemaire J.F."/>
            <person name="Inderbitzin P."/>
            <person name="Gregorio O.A."/>
            <person name="Collins S.B."/>
            <person name="Wespe N."/>
            <person name="Knight-Connoni V."/>
        </authorList>
    </citation>
    <scope>NUCLEOTIDE SEQUENCE [LARGE SCALE GENOMIC DNA]</scope>
    <source>
        <strain evidence="12 13">ATCC 25174</strain>
    </source>
</reference>
<feature type="domain" description="ABC transporter" evidence="10">
    <location>
        <begin position="346"/>
        <end position="583"/>
    </location>
</feature>
<evidence type="ECO:0000259" key="11">
    <source>
        <dbReference type="PROSITE" id="PS50929"/>
    </source>
</evidence>
<protein>
    <submittedName>
        <fullName evidence="12">ABC transporter ATP-binding protein</fullName>
    </submittedName>
</protein>
<evidence type="ECO:0000256" key="1">
    <source>
        <dbReference type="ARBA" id="ARBA00004651"/>
    </source>
</evidence>
<comment type="subcellular location">
    <subcellularLocation>
        <location evidence="1">Cell membrane</location>
        <topology evidence="1">Multi-pass membrane protein</topology>
    </subcellularLocation>
</comment>
<accession>A0A7Y6DZ56</accession>
<feature type="transmembrane region" description="Helical" evidence="9">
    <location>
        <begin position="137"/>
        <end position="158"/>
    </location>
</feature>
<name>A0A7Y6DZ56_9CELL</name>
<dbReference type="GO" id="GO:0140359">
    <property type="term" value="F:ABC-type transporter activity"/>
    <property type="evidence" value="ECO:0007669"/>
    <property type="project" value="InterPro"/>
</dbReference>
<dbReference type="GO" id="GO:0005886">
    <property type="term" value="C:plasma membrane"/>
    <property type="evidence" value="ECO:0007669"/>
    <property type="project" value="UniProtKB-SubCell"/>
</dbReference>
<dbReference type="Gene3D" id="1.20.1560.10">
    <property type="entry name" value="ABC transporter type 1, transmembrane domain"/>
    <property type="match status" value="1"/>
</dbReference>
<dbReference type="PANTHER" id="PTHR24221:SF654">
    <property type="entry name" value="ATP-BINDING CASSETTE SUB-FAMILY B MEMBER 6"/>
    <property type="match status" value="1"/>
</dbReference>
<keyword evidence="6 12" id="KW-0067">ATP-binding</keyword>
<feature type="domain" description="ABC transmembrane type-1" evidence="11">
    <location>
        <begin position="26"/>
        <end position="309"/>
    </location>
</feature>
<proteinExistence type="predicted"/>
<evidence type="ECO:0000256" key="9">
    <source>
        <dbReference type="SAM" id="Phobius"/>
    </source>
</evidence>
<dbReference type="FunFam" id="3.40.50.300:FF:000854">
    <property type="entry name" value="Multidrug ABC transporter ATP-binding protein"/>
    <property type="match status" value="1"/>
</dbReference>